<evidence type="ECO:0000313" key="2">
    <source>
        <dbReference type="EMBL" id="KZX22361.1"/>
    </source>
</evidence>
<dbReference type="Proteomes" id="UP000076717">
    <property type="component" value="Unassembled WGS sequence"/>
</dbReference>
<reference evidence="3" key="2">
    <citation type="submission" date="2019-12" db="EMBL/GenBank/DDBJ databases">
        <title>Complete and Draft Genome Sequences of New Strains and Members of Some Known Species of the Genus Rathayibacter isolated from Plants.</title>
        <authorList>
            <person name="Tarlachkov S.V."/>
            <person name="Starodumova I.P."/>
            <person name="Dorofeeva L.V."/>
            <person name="Prisyazhnaya N.V."/>
            <person name="Leyn S.A."/>
            <person name="Zlamal J.E."/>
            <person name="Elane M.L."/>
            <person name="Osterman A.L."/>
            <person name="Nadler S.A."/>
            <person name="Subbotin S.A."/>
            <person name="Evtushenko L.I."/>
        </authorList>
    </citation>
    <scope>NUCLEOTIDE SEQUENCE</scope>
    <source>
        <strain evidence="3">VKM Ac-2761</strain>
    </source>
</reference>
<gene>
    <name evidence="2" type="primary">rutD_2</name>
    <name evidence="2" type="ORF">ACH61_00516</name>
    <name evidence="3" type="ORF">GSU10_02305</name>
</gene>
<protein>
    <submittedName>
        <fullName evidence="3">Alpha/beta fold hydrolase</fullName>
    </submittedName>
    <submittedName>
        <fullName evidence="2">Putative aminoacrylate hydrolase RutD</fullName>
    </submittedName>
</protein>
<organism evidence="2 4">
    <name type="scientific">Rathayibacter tanaceti</name>
    <dbReference type="NCBI Taxonomy" id="1671680"/>
    <lineage>
        <taxon>Bacteria</taxon>
        <taxon>Bacillati</taxon>
        <taxon>Actinomycetota</taxon>
        <taxon>Actinomycetes</taxon>
        <taxon>Micrococcales</taxon>
        <taxon>Microbacteriaceae</taxon>
        <taxon>Rathayibacter</taxon>
    </lineage>
</organism>
<dbReference type="InterPro" id="IPR000073">
    <property type="entry name" value="AB_hydrolase_1"/>
</dbReference>
<dbReference type="SUPFAM" id="SSF53474">
    <property type="entry name" value="alpha/beta-Hydrolases"/>
    <property type="match status" value="1"/>
</dbReference>
<dbReference type="Gene3D" id="3.40.50.1820">
    <property type="entry name" value="alpha/beta hydrolase"/>
    <property type="match status" value="1"/>
</dbReference>
<keyword evidence="4" id="KW-1185">Reference proteome</keyword>
<dbReference type="PRINTS" id="PR00111">
    <property type="entry name" value="ABHYDROLASE"/>
</dbReference>
<dbReference type="InterPro" id="IPR029058">
    <property type="entry name" value="AB_hydrolase_fold"/>
</dbReference>
<dbReference type="PANTHER" id="PTHR43433">
    <property type="entry name" value="HYDROLASE, ALPHA/BETA FOLD FAMILY PROTEIN"/>
    <property type="match status" value="1"/>
</dbReference>
<dbReference type="KEGG" id="rte:GSU10_02305"/>
<name>A0A166IGK8_9MICO</name>
<sequence length="296" mass="30732">MPSTVHVLKSGRRLGVSWSGAEVAEHTVVLAHPAPGSSDFDPDPLTTARDGVRLLSFDRPGYGASSLLTDLDPAGAGAGANPEQAAADIAEYLASVGIASVSAAGWSAGGRVALALSANYPGLVERLAVIATPAPDDAVPWVGSDNRVAYDALAGLPPGEAVRSLTTTLDAAFGGAPELDALLGMLSTGEADASVLDTPGTRERLERMLERSVEQGTLGLAADLVGYGVQEWGFAVEAVASPALLLYGAEDALIGRRHAEWYAERLPDSRLELVPGRGHLLVVPEWRRVLDFLLPA</sequence>
<feature type="domain" description="AB hydrolase-1" evidence="1">
    <location>
        <begin position="28"/>
        <end position="282"/>
    </location>
</feature>
<reference evidence="5" key="3">
    <citation type="submission" date="2019-12" db="EMBL/GenBank/DDBJ databases">
        <title>Complete and draft genome sequences of new strains and members of some known species of the genus Rathayibacter isolated from plants.</title>
        <authorList>
            <person name="Tarlachkov S.V."/>
            <person name="Starodumova I.P."/>
            <person name="Dorofeeva L.V."/>
            <person name="Prisyazhnaya N.V."/>
            <person name="Leyn S."/>
            <person name="Zlamal J."/>
            <person name="Elan M."/>
            <person name="Osterman A.L."/>
            <person name="Nadler S."/>
            <person name="Subbotin S.A."/>
            <person name="Evtushenko L.I."/>
        </authorList>
    </citation>
    <scope>NUCLEOTIDE SEQUENCE [LARGE SCALE GENOMIC DNA]</scope>
    <source>
        <strain evidence="5">VKM Ac-2761</strain>
    </source>
</reference>
<dbReference type="GO" id="GO:0016787">
    <property type="term" value="F:hydrolase activity"/>
    <property type="evidence" value="ECO:0007669"/>
    <property type="project" value="UniProtKB-KW"/>
</dbReference>
<dbReference type="AlphaFoldDB" id="A0A166IGK8"/>
<evidence type="ECO:0000313" key="3">
    <source>
        <dbReference type="EMBL" id="QHC54600.1"/>
    </source>
</evidence>
<evidence type="ECO:0000259" key="1">
    <source>
        <dbReference type="Pfam" id="PF00561"/>
    </source>
</evidence>
<dbReference type="RefSeq" id="WP_068208101.1">
    <property type="nucleotide sequence ID" value="NZ_CP047186.1"/>
</dbReference>
<evidence type="ECO:0000313" key="4">
    <source>
        <dbReference type="Proteomes" id="UP000076717"/>
    </source>
</evidence>
<evidence type="ECO:0000313" key="5">
    <source>
        <dbReference type="Proteomes" id="UP000465031"/>
    </source>
</evidence>
<dbReference type="EMBL" id="CP047186">
    <property type="protein sequence ID" value="QHC54600.1"/>
    <property type="molecule type" value="Genomic_DNA"/>
</dbReference>
<dbReference type="PANTHER" id="PTHR43433:SF1">
    <property type="entry name" value="BLL5160 PROTEIN"/>
    <property type="match status" value="1"/>
</dbReference>
<proteinExistence type="predicted"/>
<keyword evidence="2" id="KW-0378">Hydrolase</keyword>
<dbReference type="Proteomes" id="UP000465031">
    <property type="component" value="Chromosome"/>
</dbReference>
<dbReference type="Pfam" id="PF00561">
    <property type="entry name" value="Abhydrolase_1"/>
    <property type="match status" value="1"/>
</dbReference>
<reference evidence="2 4" key="1">
    <citation type="submission" date="2015-08" db="EMBL/GenBank/DDBJ databases">
        <title>Draft Genome Sequence of Rathayibacter sp. Strain VKM Ac-2596 Isolated from Leaf Gall Induced by Plant-Parasitic Nematodes.</title>
        <authorList>
            <person name="Vasilenko O.V."/>
            <person name="Starodumova I.P."/>
            <person name="Tarlachkov S.V."/>
            <person name="Dorofeeva L.V."/>
            <person name="Evtushenko L.I."/>
        </authorList>
    </citation>
    <scope>NUCLEOTIDE SEQUENCE [LARGE SCALE GENOMIC DNA]</scope>
    <source>
        <strain evidence="2 4">VKM Ac-2596</strain>
    </source>
</reference>
<dbReference type="OrthoDB" id="3519228at2"/>
<dbReference type="PATRIC" id="fig|1671680.3.peg.549"/>
<dbReference type="EMBL" id="LIIN01000009">
    <property type="protein sequence ID" value="KZX22361.1"/>
    <property type="molecule type" value="Genomic_DNA"/>
</dbReference>
<accession>A0A166IGK8</accession>
<dbReference type="InterPro" id="IPR050471">
    <property type="entry name" value="AB_hydrolase"/>
</dbReference>